<dbReference type="PROSITE" id="PS50022">
    <property type="entry name" value="FA58C_3"/>
    <property type="match status" value="1"/>
</dbReference>
<dbReference type="SUPFAM" id="SSF49785">
    <property type="entry name" value="Galactose-binding domain-like"/>
    <property type="match status" value="1"/>
</dbReference>
<feature type="domain" description="F5/8 type C" evidence="2">
    <location>
        <begin position="304"/>
        <end position="454"/>
    </location>
</feature>
<gene>
    <name evidence="3" type="ORF">NEMVEDRAFT_v1g246382</name>
</gene>
<name>A7SNI3_NEMVE</name>
<dbReference type="EMBL" id="DS469720">
    <property type="protein sequence ID" value="EDO34752.1"/>
    <property type="molecule type" value="Genomic_DNA"/>
</dbReference>
<dbReference type="Gene3D" id="2.60.120.260">
    <property type="entry name" value="Galactose-binding domain-like"/>
    <property type="match status" value="1"/>
</dbReference>
<feature type="signal peptide" evidence="1">
    <location>
        <begin position="1"/>
        <end position="21"/>
    </location>
</feature>
<sequence>MSKLLLCLSLLQALCLHLASSSCPKFKLDSSDDWKYPGGVINYTLTVSLCAVTTVPIIARFKLPSNNTAVMRIAKCDITIDKTQVTFTGSDAVIMTSSQGDGVIDEANVDLKNATATGASDIRLDCWVQLMSTPSNGLKNWVSAGVEYTNGSIWVAQLASKAFVPWKTRPVLIATTAIQEQATDDVLQGSLVLNVTVSHDTAKTTAEASDVFVRISTPKFLTYASKEGSEELVSNTVHTLTLKIPSLSFSSKSQFNVTYQIDPTKTMADGKVHRGSLLVRANCCEKKVALKKIKAFKFYVPRAACDAALGMASGTITDAMLSASSEATAIGAAVKGRLNNLNAWIPFIHNKWQFFQINFGAMKKVGRLAVQGRGTGYNDDIDAYVRSVSFYSSLDCAQWKPVKRGGKTRVFRANKDRTRTAVIPLGEEVEGKCFRIEPKSWNTQINMRVELYGCASSAADPAGFVAMAARMFLLDTTSNFLFFCAPRVDRKPQDPSCFYTKNNGESYYAIDPIVLNIKYLDPTKKLLYGIGNNGLKLACAADAVSEWGVIADAEYTAASSASGVLQAKSADHLTTTASGAQPLAADQLALTSGQTWGATGEGLHYKASSSWALKATWY</sequence>
<dbReference type="InParanoid" id="A7SNI3"/>
<keyword evidence="1" id="KW-0732">Signal</keyword>
<dbReference type="KEGG" id="nve:5506122"/>
<evidence type="ECO:0000256" key="1">
    <source>
        <dbReference type="SAM" id="SignalP"/>
    </source>
</evidence>
<dbReference type="InterPro" id="IPR008979">
    <property type="entry name" value="Galactose-bd-like_sf"/>
</dbReference>
<dbReference type="PhylomeDB" id="A7SNI3"/>
<dbReference type="AlphaFoldDB" id="A7SNI3"/>
<dbReference type="Pfam" id="PF00754">
    <property type="entry name" value="F5_F8_type_C"/>
    <property type="match status" value="1"/>
</dbReference>
<accession>A7SNI3</accession>
<dbReference type="CDD" id="cd00057">
    <property type="entry name" value="FA58C"/>
    <property type="match status" value="1"/>
</dbReference>
<proteinExistence type="predicted"/>
<dbReference type="Proteomes" id="UP000001593">
    <property type="component" value="Unassembled WGS sequence"/>
</dbReference>
<dbReference type="OrthoDB" id="5966355at2759"/>
<evidence type="ECO:0000313" key="3">
    <source>
        <dbReference type="EMBL" id="EDO34752.1"/>
    </source>
</evidence>
<keyword evidence="4" id="KW-1185">Reference proteome</keyword>
<organism evidence="3 4">
    <name type="scientific">Nematostella vectensis</name>
    <name type="common">Starlet sea anemone</name>
    <dbReference type="NCBI Taxonomy" id="45351"/>
    <lineage>
        <taxon>Eukaryota</taxon>
        <taxon>Metazoa</taxon>
        <taxon>Cnidaria</taxon>
        <taxon>Anthozoa</taxon>
        <taxon>Hexacorallia</taxon>
        <taxon>Actiniaria</taxon>
        <taxon>Edwardsiidae</taxon>
        <taxon>Nematostella</taxon>
    </lineage>
</organism>
<evidence type="ECO:0000259" key="2">
    <source>
        <dbReference type="PROSITE" id="PS50022"/>
    </source>
</evidence>
<dbReference type="PROSITE" id="PS51257">
    <property type="entry name" value="PROKAR_LIPOPROTEIN"/>
    <property type="match status" value="1"/>
</dbReference>
<dbReference type="OMA" id="RANCCEK"/>
<dbReference type="InterPro" id="IPR000421">
    <property type="entry name" value="FA58C"/>
</dbReference>
<dbReference type="PANTHER" id="PTHR24543:SF335">
    <property type="entry name" value="EGF-LIKE REPEAT AND DISCOIDIN I-LIKE DOMAIN-CONTAINING PROTEIN 3"/>
    <property type="match status" value="1"/>
</dbReference>
<reference evidence="3 4" key="1">
    <citation type="journal article" date="2007" name="Science">
        <title>Sea anemone genome reveals ancestral eumetazoan gene repertoire and genomic organization.</title>
        <authorList>
            <person name="Putnam N.H."/>
            <person name="Srivastava M."/>
            <person name="Hellsten U."/>
            <person name="Dirks B."/>
            <person name="Chapman J."/>
            <person name="Salamov A."/>
            <person name="Terry A."/>
            <person name="Shapiro H."/>
            <person name="Lindquist E."/>
            <person name="Kapitonov V.V."/>
            <person name="Jurka J."/>
            <person name="Genikhovich G."/>
            <person name="Grigoriev I.V."/>
            <person name="Lucas S.M."/>
            <person name="Steele R.E."/>
            <person name="Finnerty J.R."/>
            <person name="Technau U."/>
            <person name="Martindale M.Q."/>
            <person name="Rokhsar D.S."/>
        </authorList>
    </citation>
    <scope>NUCLEOTIDE SEQUENCE [LARGE SCALE GENOMIC DNA]</scope>
    <source>
        <strain evidence="4">CH2 X CH6</strain>
    </source>
</reference>
<protein>
    <recommendedName>
        <fullName evidence="2">F5/8 type C domain-containing protein</fullName>
    </recommendedName>
</protein>
<dbReference type="HOGENOM" id="CLU_442340_0_0_1"/>
<dbReference type="SMART" id="SM00231">
    <property type="entry name" value="FA58C"/>
    <property type="match status" value="1"/>
</dbReference>
<evidence type="ECO:0000313" key="4">
    <source>
        <dbReference type="Proteomes" id="UP000001593"/>
    </source>
</evidence>
<dbReference type="PROSITE" id="PS01286">
    <property type="entry name" value="FA58C_2"/>
    <property type="match status" value="1"/>
</dbReference>
<dbReference type="PANTHER" id="PTHR24543">
    <property type="entry name" value="MULTICOPPER OXIDASE-RELATED"/>
    <property type="match status" value="1"/>
</dbReference>
<feature type="chain" id="PRO_5002712192" description="F5/8 type C domain-containing protein" evidence="1">
    <location>
        <begin position="22"/>
        <end position="618"/>
    </location>
</feature>